<feature type="transmembrane region" description="Helical" evidence="8">
    <location>
        <begin position="222"/>
        <end position="245"/>
    </location>
</feature>
<feature type="transmembrane region" description="Helical" evidence="8">
    <location>
        <begin position="99"/>
        <end position="130"/>
    </location>
</feature>
<evidence type="ECO:0000256" key="3">
    <source>
        <dbReference type="ARBA" id="ARBA00022519"/>
    </source>
</evidence>
<feature type="domain" description="TRAP C4-dicarboxylate transport system permease DctM subunit" evidence="9">
    <location>
        <begin position="13"/>
        <end position="435"/>
    </location>
</feature>
<sequence length="445" mass="47294">MTWQAGLGLLMLLSMIGVIFIGFPISFTLLFIALLFGSIGLGSDLTFNLAYLQIWGTMKDDILPAVPLFIFMGFMTEQAGLMARLFLALRNLFAPVRGALFVTVILTAAIFAMATGIVGAAVTVLGIMAGPVMVRAGYDAKLSAGAIAAGGTLGILIPPSVMLVVMGPTMGVPVNFLYAAALGPGILLAAMYALYCLGRSFLNPELGPPVPPAERVRDPMKIIGEVLVGVVPLSTLIAFTLGTILAGLATATEAASCGAAGATLLALLYRKLTLQSLRNAAVGTLLTSSMVLFLAVASNVFGAVFTRLGASDLIANALLTLPLPDMGKLLVVMVLLFILGWPFEWPAIILVFLPICLPVVEKLDLGLPRADLLIWFGALVAVNLQTAFLSPPVAMSAYYLKNVMPQWGLSTIYRGMFEFMFIQVLCLLLLLLWPEVALWLPRSLR</sequence>
<evidence type="ECO:0000256" key="5">
    <source>
        <dbReference type="ARBA" id="ARBA00022989"/>
    </source>
</evidence>
<feature type="transmembrane region" description="Helical" evidence="8">
    <location>
        <begin position="63"/>
        <end position="87"/>
    </location>
</feature>
<feature type="transmembrane region" description="Helical" evidence="8">
    <location>
        <begin position="281"/>
        <end position="309"/>
    </location>
</feature>
<reference evidence="10" key="1">
    <citation type="submission" date="2021-10" db="EMBL/GenBank/DDBJ databases">
        <title>Roseicella aerolatum sp. nov., isolated from aerosols of e-waste dismantling site.</title>
        <authorList>
            <person name="Qin T."/>
        </authorList>
    </citation>
    <scope>NUCLEOTIDE SEQUENCE</scope>
    <source>
        <strain evidence="10">GB24</strain>
    </source>
</reference>
<evidence type="ECO:0000256" key="2">
    <source>
        <dbReference type="ARBA" id="ARBA00022475"/>
    </source>
</evidence>
<dbReference type="AlphaFoldDB" id="A0A9X1L5X0"/>
<evidence type="ECO:0000256" key="6">
    <source>
        <dbReference type="ARBA" id="ARBA00023136"/>
    </source>
</evidence>
<evidence type="ECO:0000313" key="11">
    <source>
        <dbReference type="Proteomes" id="UP001139311"/>
    </source>
</evidence>
<feature type="transmembrane region" description="Helical" evidence="8">
    <location>
        <begin position="329"/>
        <end position="360"/>
    </location>
</feature>
<feature type="transmembrane region" description="Helical" evidence="8">
    <location>
        <begin position="251"/>
        <end position="269"/>
    </location>
</feature>
<comment type="caution">
    <text evidence="10">The sequence shown here is derived from an EMBL/GenBank/DDBJ whole genome shotgun (WGS) entry which is preliminary data.</text>
</comment>
<comment type="subcellular location">
    <subcellularLocation>
        <location evidence="1 7">Cell inner membrane</location>
        <topology evidence="1 7">Multi-pass membrane protein</topology>
    </subcellularLocation>
</comment>
<feature type="transmembrane region" description="Helical" evidence="8">
    <location>
        <begin position="7"/>
        <end position="25"/>
    </location>
</feature>
<keyword evidence="3 7" id="KW-0997">Cell inner membrane</keyword>
<protein>
    <submittedName>
        <fullName evidence="10">TRAP transporter large permease subunit</fullName>
    </submittedName>
</protein>
<dbReference type="GO" id="GO:0005886">
    <property type="term" value="C:plasma membrane"/>
    <property type="evidence" value="ECO:0007669"/>
    <property type="project" value="UniProtKB-SubCell"/>
</dbReference>
<accession>A0A9X1L5X0</accession>
<proteinExistence type="predicted"/>
<dbReference type="Pfam" id="PF06808">
    <property type="entry name" value="DctM"/>
    <property type="match status" value="1"/>
</dbReference>
<keyword evidence="11" id="KW-1185">Reference proteome</keyword>
<dbReference type="InterPro" id="IPR010656">
    <property type="entry name" value="DctM"/>
</dbReference>
<dbReference type="PANTHER" id="PTHR33362">
    <property type="entry name" value="SIALIC ACID TRAP TRANSPORTER PERMEASE PROTEIN SIAT-RELATED"/>
    <property type="match status" value="1"/>
</dbReference>
<name>A0A9X1L5X0_9PROT</name>
<keyword evidence="2" id="KW-1003">Cell membrane</keyword>
<feature type="transmembrane region" description="Helical" evidence="8">
    <location>
        <begin position="176"/>
        <end position="197"/>
    </location>
</feature>
<dbReference type="RefSeq" id="WP_226602986.1">
    <property type="nucleotide sequence ID" value="NZ_JAJAQI010000001.1"/>
</dbReference>
<feature type="transmembrane region" description="Helical" evidence="8">
    <location>
        <begin position="372"/>
        <end position="400"/>
    </location>
</feature>
<dbReference type="GO" id="GO:0022857">
    <property type="term" value="F:transmembrane transporter activity"/>
    <property type="evidence" value="ECO:0007669"/>
    <property type="project" value="UniProtKB-UniRule"/>
</dbReference>
<keyword evidence="6 8" id="KW-0472">Membrane</keyword>
<evidence type="ECO:0000256" key="1">
    <source>
        <dbReference type="ARBA" id="ARBA00004429"/>
    </source>
</evidence>
<dbReference type="PANTHER" id="PTHR33362:SF7">
    <property type="entry name" value="SLL1103 PROTEIN"/>
    <property type="match status" value="1"/>
</dbReference>
<feature type="transmembrane region" description="Helical" evidence="8">
    <location>
        <begin position="31"/>
        <end position="51"/>
    </location>
</feature>
<organism evidence="10 11">
    <name type="scientific">Roseicella aerolata</name>
    <dbReference type="NCBI Taxonomy" id="2883479"/>
    <lineage>
        <taxon>Bacteria</taxon>
        <taxon>Pseudomonadati</taxon>
        <taxon>Pseudomonadota</taxon>
        <taxon>Alphaproteobacteria</taxon>
        <taxon>Acetobacterales</taxon>
        <taxon>Roseomonadaceae</taxon>
        <taxon>Roseicella</taxon>
    </lineage>
</organism>
<dbReference type="InterPro" id="IPR004681">
    <property type="entry name" value="TRAP_DctM"/>
</dbReference>
<feature type="transmembrane region" description="Helical" evidence="8">
    <location>
        <begin position="420"/>
        <end position="440"/>
    </location>
</feature>
<evidence type="ECO:0000256" key="8">
    <source>
        <dbReference type="SAM" id="Phobius"/>
    </source>
</evidence>
<dbReference type="Proteomes" id="UP001139311">
    <property type="component" value="Unassembled WGS sequence"/>
</dbReference>
<gene>
    <name evidence="10" type="ORF">LHA35_00210</name>
</gene>
<comment type="function">
    <text evidence="7">Part of the tripartite ATP-independent periplasmic (TRAP) transport system.</text>
</comment>
<keyword evidence="5 8" id="KW-1133">Transmembrane helix</keyword>
<evidence type="ECO:0000256" key="7">
    <source>
        <dbReference type="RuleBase" id="RU369079"/>
    </source>
</evidence>
<evidence type="ECO:0000256" key="4">
    <source>
        <dbReference type="ARBA" id="ARBA00022692"/>
    </source>
</evidence>
<dbReference type="EMBL" id="JAJAQI010000001">
    <property type="protein sequence ID" value="MCB4820151.1"/>
    <property type="molecule type" value="Genomic_DNA"/>
</dbReference>
<keyword evidence="4 8" id="KW-0812">Transmembrane</keyword>
<evidence type="ECO:0000313" key="10">
    <source>
        <dbReference type="EMBL" id="MCB4820151.1"/>
    </source>
</evidence>
<feature type="transmembrane region" description="Helical" evidence="8">
    <location>
        <begin position="142"/>
        <end position="164"/>
    </location>
</feature>
<evidence type="ECO:0000259" key="9">
    <source>
        <dbReference type="Pfam" id="PF06808"/>
    </source>
</evidence>
<keyword evidence="7" id="KW-0813">Transport</keyword>